<name>A0A383RUG2_9PSED</name>
<protein>
    <recommendedName>
        <fullName evidence="4">Phage abortive infection protein</fullName>
    </recommendedName>
</protein>
<sequence length="372" mass="42714">MRIRIPMAPAKKRDEFENLEDLWGVLSREDLDSMKSKAVGAWYWLKSKYVYLLAAGAIFVIAFIVGAALYHFQFGADIPWFKIRNYESAAYWGQIGDFVGGILNPLLSFVAFLAVLINLVLQRQDLALAREEAREANKNQRLQSRIFEKQNSAVERQNFESTFFRLLDTHRQQALLVRVQVRNTNEVITGEKCFAWVKNSFLPRATHGKNEVDLIKVNVETYSENYSIGMSSYFRNLHQLLKFIESYGATSGLRESALPGMRIRKSVRNYSDQRVYASILRAQLSNDEMCCIFINCLSEKGSGLKYFVEKYSMLKGAQLPDPYRDDKVKALYQDIAYADGEEITREQLFDIVAQKYGIQSPDRDQNSSATDD</sequence>
<evidence type="ECO:0008006" key="4">
    <source>
        <dbReference type="Google" id="ProtNLM"/>
    </source>
</evidence>
<dbReference type="AlphaFoldDB" id="A0A383RUG2"/>
<proteinExistence type="predicted"/>
<keyword evidence="1" id="KW-0472">Membrane</keyword>
<keyword evidence="1" id="KW-1133">Transmembrane helix</keyword>
<dbReference type="Proteomes" id="UP000263595">
    <property type="component" value="Unassembled WGS sequence"/>
</dbReference>
<dbReference type="InterPro" id="IPR031709">
    <property type="entry name" value="PutAbiC"/>
</dbReference>
<dbReference type="Pfam" id="PF16872">
    <property type="entry name" value="putAbiC"/>
    <property type="match status" value="1"/>
</dbReference>
<gene>
    <name evidence="2" type="ORF">CCOS865_02974</name>
</gene>
<accession>A0A383RUG2</accession>
<keyword evidence="1" id="KW-0812">Transmembrane</keyword>
<evidence type="ECO:0000313" key="3">
    <source>
        <dbReference type="Proteomes" id="UP000263595"/>
    </source>
</evidence>
<evidence type="ECO:0000256" key="1">
    <source>
        <dbReference type="SAM" id="Phobius"/>
    </source>
</evidence>
<organism evidence="2 3">
    <name type="scientific">Pseudomonas reidholzensis</name>
    <dbReference type="NCBI Taxonomy" id="1785162"/>
    <lineage>
        <taxon>Bacteria</taxon>
        <taxon>Pseudomonadati</taxon>
        <taxon>Pseudomonadota</taxon>
        <taxon>Gammaproteobacteria</taxon>
        <taxon>Pseudomonadales</taxon>
        <taxon>Pseudomonadaceae</taxon>
        <taxon>Pseudomonas</taxon>
    </lineage>
</organism>
<reference evidence="3" key="1">
    <citation type="submission" date="2018-08" db="EMBL/GenBank/DDBJ databases">
        <authorList>
            <person name="Blom J."/>
        </authorList>
    </citation>
    <scope>NUCLEOTIDE SEQUENCE [LARGE SCALE GENOMIC DNA]</scope>
    <source>
        <strain evidence="3">CCOS 865</strain>
    </source>
</reference>
<evidence type="ECO:0000313" key="2">
    <source>
        <dbReference type="EMBL" id="SYX90707.1"/>
    </source>
</evidence>
<dbReference type="EMBL" id="UNOZ01000020">
    <property type="protein sequence ID" value="SYX90707.1"/>
    <property type="molecule type" value="Genomic_DNA"/>
</dbReference>
<keyword evidence="3" id="KW-1185">Reference proteome</keyword>
<feature type="transmembrane region" description="Helical" evidence="1">
    <location>
        <begin position="102"/>
        <end position="121"/>
    </location>
</feature>
<feature type="transmembrane region" description="Helical" evidence="1">
    <location>
        <begin position="49"/>
        <end position="72"/>
    </location>
</feature>